<dbReference type="AlphaFoldDB" id="A0A8J2SBK7"/>
<sequence>MNSRLLQRAVRRHLGNAAAVAAVATGGPAFALEFSVAPEPPPPAANAGGFGLPSLPSLPTPSMPSMPSMGMPSMPSMPSLPTPSLPSLPSFPAAPDAPAKGGGDIVRGLDLPPLPPLFAPGTSPSLPSFPVLPKEEPAPPAEDTRAVEARRRAEALATPTPKDEDAAPPAAAPADDAAAPAESLPFSLPSPSNLPSVAGPGAIWGGLGGNDAAAPKRDDGPLFTLPSPPKLPSLPAPSLPSLPSFPVAPDAPAVPAEAPGLSLPKLSAPSLPSLPGVPGLPALPALPQVEINPIANIAVERPSVPDDAAPIEYDDLVKKARLGGVAKVEFLSANGDVAVATLSDGSLRSIKVVDDKSGSYKLAAKMRDYGVPYAYSFNLGKFNEAAKRTSMRSKNQNVLDAEARQRDEDARLAALDARLAAESAPPPAETVAPAERIDHQIGHGAGFPRCKVRARCRACRVAAMLCVLLLLSCSTAHAHAIAVRPRDVQIAGITAPVRIYEAESQDAALDAAIETDSDPFGACCWPSAVVAARALAARDVAGLRVLELGAGTGLASAAAARLGADVVATDVSDISLELLRRAADGAFDVQRLDFTDADAVAALGDFDVVVAADTLYEEAIARATARVVRASRGACIVVDPGRPDGRRAFLDELGGVGRFEPVAVSAEELSAFPLGAGLKIVSLGVFER</sequence>
<feature type="compositionally biased region" description="Low complexity" evidence="1">
    <location>
        <begin position="167"/>
        <end position="201"/>
    </location>
</feature>
<keyword evidence="3" id="KW-1185">Reference proteome</keyword>
<feature type="compositionally biased region" description="Pro residues" evidence="1">
    <location>
        <begin position="226"/>
        <end position="237"/>
    </location>
</feature>
<dbReference type="SUPFAM" id="SSF53335">
    <property type="entry name" value="S-adenosyl-L-methionine-dependent methyltransferases"/>
    <property type="match status" value="1"/>
</dbReference>
<evidence type="ECO:0000313" key="2">
    <source>
        <dbReference type="EMBL" id="CAH0367296.1"/>
    </source>
</evidence>
<dbReference type="EMBL" id="CAKKNE010000002">
    <property type="protein sequence ID" value="CAH0367296.1"/>
    <property type="molecule type" value="Genomic_DNA"/>
</dbReference>
<dbReference type="InterPro" id="IPR019410">
    <property type="entry name" value="Methyltransf_16"/>
</dbReference>
<feature type="compositionally biased region" description="Low complexity" evidence="1">
    <location>
        <begin position="65"/>
        <end position="77"/>
    </location>
</feature>
<organism evidence="2 3">
    <name type="scientific">Pelagomonas calceolata</name>
    <dbReference type="NCBI Taxonomy" id="35677"/>
    <lineage>
        <taxon>Eukaryota</taxon>
        <taxon>Sar</taxon>
        <taxon>Stramenopiles</taxon>
        <taxon>Ochrophyta</taxon>
        <taxon>Pelagophyceae</taxon>
        <taxon>Pelagomonadales</taxon>
        <taxon>Pelagomonadaceae</taxon>
        <taxon>Pelagomonas</taxon>
    </lineage>
</organism>
<dbReference type="InterPro" id="IPR029063">
    <property type="entry name" value="SAM-dependent_MTases_sf"/>
</dbReference>
<dbReference type="OrthoDB" id="413520at2759"/>
<feature type="region of interest" description="Disordered" evidence="1">
    <location>
        <begin position="45"/>
        <end position="237"/>
    </location>
</feature>
<feature type="compositionally biased region" description="Low complexity" evidence="1">
    <location>
        <begin position="87"/>
        <end position="99"/>
    </location>
</feature>
<evidence type="ECO:0000313" key="3">
    <source>
        <dbReference type="Proteomes" id="UP000789595"/>
    </source>
</evidence>
<accession>A0A8J2SBK7</accession>
<dbReference type="PANTHER" id="PTHR14614">
    <property type="entry name" value="HEPATOCELLULAR CARCINOMA-ASSOCIATED ANTIGEN"/>
    <property type="match status" value="1"/>
</dbReference>
<evidence type="ECO:0008006" key="4">
    <source>
        <dbReference type="Google" id="ProtNLM"/>
    </source>
</evidence>
<dbReference type="Pfam" id="PF10294">
    <property type="entry name" value="Methyltransf_16"/>
    <property type="match status" value="1"/>
</dbReference>
<dbReference type="Proteomes" id="UP000789595">
    <property type="component" value="Unassembled WGS sequence"/>
</dbReference>
<dbReference type="CDD" id="cd02440">
    <property type="entry name" value="AdoMet_MTases"/>
    <property type="match status" value="1"/>
</dbReference>
<name>A0A8J2SBK7_9STRA</name>
<feature type="compositionally biased region" description="Basic and acidic residues" evidence="1">
    <location>
        <begin position="133"/>
        <end position="154"/>
    </location>
</feature>
<reference evidence="2" key="1">
    <citation type="submission" date="2021-11" db="EMBL/GenBank/DDBJ databases">
        <authorList>
            <consortium name="Genoscope - CEA"/>
            <person name="William W."/>
        </authorList>
    </citation>
    <scope>NUCLEOTIDE SEQUENCE</scope>
</reference>
<gene>
    <name evidence="2" type="ORF">PECAL_2P03100</name>
</gene>
<protein>
    <recommendedName>
        <fullName evidence="4">Methyltransferase domain-containing protein</fullName>
    </recommendedName>
</protein>
<evidence type="ECO:0000256" key="1">
    <source>
        <dbReference type="SAM" id="MobiDB-lite"/>
    </source>
</evidence>
<dbReference type="Gene3D" id="3.40.50.150">
    <property type="entry name" value="Vaccinia Virus protein VP39"/>
    <property type="match status" value="1"/>
</dbReference>
<proteinExistence type="predicted"/>
<comment type="caution">
    <text evidence="2">The sequence shown here is derived from an EMBL/GenBank/DDBJ whole genome shotgun (WGS) entry which is preliminary data.</text>
</comment>